<comment type="caution">
    <text evidence="2">The sequence shown here is derived from an EMBL/GenBank/DDBJ whole genome shotgun (WGS) entry which is preliminary data.</text>
</comment>
<accession>A0A5J4WBC5</accession>
<dbReference type="PANTHER" id="PTHR47641:SF10">
    <property type="entry name" value="SERINE-RICH 25 KDA ANTIGEN PROTEIN"/>
    <property type="match status" value="1"/>
</dbReference>
<evidence type="ECO:0000256" key="1">
    <source>
        <dbReference type="SAM" id="MobiDB-lite"/>
    </source>
</evidence>
<sequence length="1717" mass="190693">MSLKRSVSPSEKISQREPMSPRQSVPIIPAIIEVNSPFEKEQDKVSVQFVRSRRRSSIFEEIIVPDPSVCRWLLEIISEDEHMTKESAHFILSEHQLIRVIAYTFDVVENQVILNTEDEGCCGNFMHDGTRTLRDITINNVNILTLDIDKVNLLRDSYKICLQEVRKITSILDLGDISSKLMSTANLQTLDVLIKHDEVLFGNIRYNSIGLVEQVENINNQINMINNAPAPDVYTRPEANEIFDTKADKTETYTKTETDTLLDGKVDKTDTYTKTETDTLLDDKADKTETYTKTETDTLLDAKVDKTELIDSYSKTEDDALLLLKANVADIVDSYSQIEDYAFLLLKADKSDTYTKTETDTLLDAKANVVDIVDSYSKTEDDALLLQKADKTDTYTKTETDTLLDDKADKSELIDSYSKTEDDALLLLKADKSDTYTKTETDTLLDDKADKSELIDSYSKTEDDEFLLLKANVADLTNYIDLNSVQTIYAYEQFQSLISVFSMSKQGKNDASILLAGGGDVLVSSLVTQPYLQEVRDIATGKSKAYVFSTQGELNDWMAVQDNIAKLVIGDNLYIVDKEVTDYWWDGTDLKVLETELPDMSNVITTLGTANGGGNAITDISIDGIVLTPAKNKNFGDTDYDQRVRSIADIQSASYSKSEDDALLLLKADKSTTYTKTEDDALLLLKVDKSTTYTKTEDDALLLLKADKTQLIDSYTKGETNNLLNNKADTGVSYTKGEDDDLLLLKADKTQLIDSYIKGETNNLLNNKADIGVSYTKGENDALLLLKADKSTTYTKTEDDSLLLLKADKIQLIDSYTKGETNNLLNNKADTGVSYTKGEDDALLLLKTNKQTTYTKTETDYIISQIDVGNVDLTDYYNKTKTDELLGEKAEAAELSNYMTLGTSQTINANKTFNNACRFISSIDGMSTVTGPSFVKSGADDTVVLLGAGGTKPISEFTGIPTDLSNYYTKTQTYSQTEANNKFVRLEDSIQQTITGRLKYVSPFGGTYDETQDPVDNTYLTMSEVDAKLTNVVTTNTTQSITGSKTFTSNVSATGFAKTGKDDISVLLAGGGDRLLSDFSSGGASSLYLYQMQVTPNQEGFAPSMNIKIGTLPSQYAPTVSELYVPVGGPYGAFKPHICSDGDIRYESIVLLLVLVIGLILLFLNYEMSYEIGSVYLDEALLETAGLLEFPEYYAYIIERNQEPVPPAQRIPIGEQTLQKQVKDNDDILFNLSSQLERSSFLASSGSDPQLIVYGDRVTLTALYETTGLFPNGYLFKSYPEFARPKAGDKVIALVGTNATNKNSIFCYIDQNGPFIISTSQIPSKTGLFINVTYYKKYESSKKIIYDANNDGIINIMDIWHVNGKGTFEASCNVYETVKKQTDLIGTGFFGEVKVNYLNSDIKLQDELAIYKADRAAFFIKEGPFITFSFVRTEQQEYAAICLFKDIYDKSLAVEVAVSGILNKYDCEFQGTYILDNFKNPTSNQEPNASPTDPKEPNSHIDEVIIKHDGKLSQSLPIFTITNVFNQIQLIAPFYQGGHAYITYYIVDDGTCKVCVFNLYFETKGIASSTQEIGLLPDSVLPADGKSMGFPASVYRNAGGYINWWGMCYFSGIFNKLKKLVQVVGKGISWMNDKVVKPIMPITNSLLSSLGPAGSMVAKGISVGSSAVDALFGPNKQQSTQQFRQDFKTFRQDDYLRRKVPIDIINKRIQLLGDEFQ</sequence>
<evidence type="ECO:0000313" key="3">
    <source>
        <dbReference type="Proteomes" id="UP000324800"/>
    </source>
</evidence>
<gene>
    <name evidence="2" type="ORF">EZS28_012499</name>
</gene>
<feature type="region of interest" description="Disordered" evidence="1">
    <location>
        <begin position="1"/>
        <end position="22"/>
    </location>
</feature>
<protein>
    <submittedName>
        <fullName evidence="2">Uncharacterized protein</fullName>
    </submittedName>
</protein>
<dbReference type="PANTHER" id="PTHR47641">
    <property type="entry name" value="PERIAXIN-LIKE"/>
    <property type="match status" value="1"/>
</dbReference>
<evidence type="ECO:0000313" key="2">
    <source>
        <dbReference type="EMBL" id="KAA6391973.1"/>
    </source>
</evidence>
<name>A0A5J4WBC5_9EUKA</name>
<proteinExistence type="predicted"/>
<reference evidence="2 3" key="1">
    <citation type="submission" date="2019-03" db="EMBL/GenBank/DDBJ databases">
        <title>Single cell metagenomics reveals metabolic interactions within the superorganism composed of flagellate Streblomastix strix and complex community of Bacteroidetes bacteria on its surface.</title>
        <authorList>
            <person name="Treitli S.C."/>
            <person name="Kolisko M."/>
            <person name="Husnik F."/>
            <person name="Keeling P."/>
            <person name="Hampl V."/>
        </authorList>
    </citation>
    <scope>NUCLEOTIDE SEQUENCE [LARGE SCALE GENOMIC DNA]</scope>
    <source>
        <strain evidence="2">ST1C</strain>
    </source>
</reference>
<dbReference type="Proteomes" id="UP000324800">
    <property type="component" value="Unassembled WGS sequence"/>
</dbReference>
<dbReference type="EMBL" id="SNRW01002701">
    <property type="protein sequence ID" value="KAA6391973.1"/>
    <property type="molecule type" value="Genomic_DNA"/>
</dbReference>
<organism evidence="2 3">
    <name type="scientific">Streblomastix strix</name>
    <dbReference type="NCBI Taxonomy" id="222440"/>
    <lineage>
        <taxon>Eukaryota</taxon>
        <taxon>Metamonada</taxon>
        <taxon>Preaxostyla</taxon>
        <taxon>Oxymonadida</taxon>
        <taxon>Streblomastigidae</taxon>
        <taxon>Streblomastix</taxon>
    </lineage>
</organism>
<feature type="compositionally biased region" description="Polar residues" evidence="1">
    <location>
        <begin position="1"/>
        <end position="12"/>
    </location>
</feature>
<feature type="region of interest" description="Disordered" evidence="1">
    <location>
        <begin position="1480"/>
        <end position="1499"/>
    </location>
</feature>
<feature type="compositionally biased region" description="Polar residues" evidence="1">
    <location>
        <begin position="1480"/>
        <end position="1491"/>
    </location>
</feature>